<organism evidence="1 2">
    <name type="scientific">Araneus ventricosus</name>
    <name type="common">Orbweaver spider</name>
    <name type="synonym">Epeira ventricosa</name>
    <dbReference type="NCBI Taxonomy" id="182803"/>
    <lineage>
        <taxon>Eukaryota</taxon>
        <taxon>Metazoa</taxon>
        <taxon>Ecdysozoa</taxon>
        <taxon>Arthropoda</taxon>
        <taxon>Chelicerata</taxon>
        <taxon>Arachnida</taxon>
        <taxon>Araneae</taxon>
        <taxon>Araneomorphae</taxon>
        <taxon>Entelegynae</taxon>
        <taxon>Araneoidea</taxon>
        <taxon>Araneidae</taxon>
        <taxon>Araneus</taxon>
    </lineage>
</organism>
<dbReference type="AlphaFoldDB" id="A0A4Y2B2U6"/>
<evidence type="ECO:0000313" key="1">
    <source>
        <dbReference type="EMBL" id="GBL85799.1"/>
    </source>
</evidence>
<comment type="caution">
    <text evidence="1">The sequence shown here is derived from an EMBL/GenBank/DDBJ whole genome shotgun (WGS) entry which is preliminary data.</text>
</comment>
<protein>
    <submittedName>
        <fullName evidence="1">Uncharacterized protein</fullName>
    </submittedName>
</protein>
<evidence type="ECO:0000313" key="2">
    <source>
        <dbReference type="Proteomes" id="UP000499080"/>
    </source>
</evidence>
<accession>A0A4Y2B2U6</accession>
<reference evidence="1 2" key="1">
    <citation type="journal article" date="2019" name="Sci. Rep.">
        <title>Orb-weaving spider Araneus ventricosus genome elucidates the spidroin gene catalogue.</title>
        <authorList>
            <person name="Kono N."/>
            <person name="Nakamura H."/>
            <person name="Ohtoshi R."/>
            <person name="Moran D.A.P."/>
            <person name="Shinohara A."/>
            <person name="Yoshida Y."/>
            <person name="Fujiwara M."/>
            <person name="Mori M."/>
            <person name="Tomita M."/>
            <person name="Arakawa K."/>
        </authorList>
    </citation>
    <scope>NUCLEOTIDE SEQUENCE [LARGE SCALE GENOMIC DNA]</scope>
</reference>
<dbReference type="EMBL" id="BGPR01000045">
    <property type="protein sequence ID" value="GBL85799.1"/>
    <property type="molecule type" value="Genomic_DNA"/>
</dbReference>
<dbReference type="Proteomes" id="UP000499080">
    <property type="component" value="Unassembled WGS sequence"/>
</dbReference>
<keyword evidence="2" id="KW-1185">Reference proteome</keyword>
<proteinExistence type="predicted"/>
<name>A0A4Y2B2U6_ARAVE</name>
<sequence>MILSSGIPSNSKSKTSCADSNLRLRCEASGTSKGLPRLRPRDEAKKSEIHRVGGGIEESNSYGSALWSLLDADLSKNVDATGESSVCSLLHGDKVRCPSATEFWDTV</sequence>
<gene>
    <name evidence="1" type="ORF">AVEN_63141_1</name>
</gene>